<dbReference type="SMART" id="SM00487">
    <property type="entry name" value="DEXDc"/>
    <property type="match status" value="1"/>
</dbReference>
<protein>
    <recommendedName>
        <fullName evidence="1">RNA helicase</fullName>
        <ecNumber evidence="1">3.6.4.13</ecNumber>
    </recommendedName>
</protein>
<dbReference type="Pfam" id="PF00270">
    <property type="entry name" value="DEAD"/>
    <property type="match status" value="1"/>
</dbReference>
<dbReference type="Proteomes" id="UP000663879">
    <property type="component" value="Unassembled WGS sequence"/>
</dbReference>
<proteinExistence type="predicted"/>
<keyword evidence="4" id="KW-0347">Helicase</keyword>
<dbReference type="SMART" id="SM00490">
    <property type="entry name" value="HELICc"/>
    <property type="match status" value="1"/>
</dbReference>
<feature type="compositionally biased region" description="Basic and acidic residues" evidence="8">
    <location>
        <begin position="40"/>
        <end position="53"/>
    </location>
</feature>
<evidence type="ECO:0000256" key="6">
    <source>
        <dbReference type="ARBA" id="ARBA00047984"/>
    </source>
</evidence>
<feature type="domain" description="Helicase ATP-binding" evidence="9">
    <location>
        <begin position="429"/>
        <end position="612"/>
    </location>
</feature>
<dbReference type="OrthoDB" id="196131at2759"/>
<dbReference type="PROSITE" id="PS51194">
    <property type="entry name" value="HELICASE_CTER"/>
    <property type="match status" value="1"/>
</dbReference>
<dbReference type="EMBL" id="CAJNOC010001350">
    <property type="protein sequence ID" value="CAF0857078.1"/>
    <property type="molecule type" value="Genomic_DNA"/>
</dbReference>
<feature type="domain" description="Helicase C-terminal" evidence="10">
    <location>
        <begin position="639"/>
        <end position="786"/>
    </location>
</feature>
<evidence type="ECO:0000256" key="5">
    <source>
        <dbReference type="ARBA" id="ARBA00022840"/>
    </source>
</evidence>
<dbReference type="InterPro" id="IPR000629">
    <property type="entry name" value="RNA-helicase_DEAD-box_CS"/>
</dbReference>
<dbReference type="CDD" id="cd18787">
    <property type="entry name" value="SF2_C_DEAD"/>
    <property type="match status" value="1"/>
</dbReference>
<dbReference type="InterPro" id="IPR011545">
    <property type="entry name" value="DEAD/DEAH_box_helicase_dom"/>
</dbReference>
<feature type="compositionally biased region" description="Basic and acidic residues" evidence="8">
    <location>
        <begin position="91"/>
        <end position="150"/>
    </location>
</feature>
<dbReference type="PROSITE" id="PS51192">
    <property type="entry name" value="HELICASE_ATP_BIND_1"/>
    <property type="match status" value="1"/>
</dbReference>
<keyword evidence="3" id="KW-0378">Hydrolase</keyword>
<feature type="domain" description="DEAD-box RNA helicase Q" evidence="11">
    <location>
        <begin position="398"/>
        <end position="426"/>
    </location>
</feature>
<feature type="compositionally biased region" description="Low complexity" evidence="8">
    <location>
        <begin position="816"/>
        <end position="831"/>
    </location>
</feature>
<feature type="compositionally biased region" description="Basic and acidic residues" evidence="8">
    <location>
        <begin position="241"/>
        <end position="264"/>
    </location>
</feature>
<dbReference type="InterPro" id="IPR014014">
    <property type="entry name" value="RNA_helicase_DEAD_Q_motif"/>
</dbReference>
<feature type="region of interest" description="Disordered" evidence="8">
    <location>
        <begin position="1"/>
        <end position="362"/>
    </location>
</feature>
<reference evidence="12" key="1">
    <citation type="submission" date="2021-02" db="EMBL/GenBank/DDBJ databases">
        <authorList>
            <person name="Nowell W R."/>
        </authorList>
    </citation>
    <scope>NUCLEOTIDE SEQUENCE</scope>
    <source>
        <strain evidence="12">Ploen Becks lab</strain>
    </source>
</reference>
<organism evidence="12 13">
    <name type="scientific">Brachionus calyciflorus</name>
    <dbReference type="NCBI Taxonomy" id="104777"/>
    <lineage>
        <taxon>Eukaryota</taxon>
        <taxon>Metazoa</taxon>
        <taxon>Spiralia</taxon>
        <taxon>Gnathifera</taxon>
        <taxon>Rotifera</taxon>
        <taxon>Eurotatoria</taxon>
        <taxon>Monogononta</taxon>
        <taxon>Pseudotrocha</taxon>
        <taxon>Ploima</taxon>
        <taxon>Brachionidae</taxon>
        <taxon>Brachionus</taxon>
    </lineage>
</organism>
<evidence type="ECO:0000256" key="8">
    <source>
        <dbReference type="SAM" id="MobiDB-lite"/>
    </source>
</evidence>
<feature type="compositionally biased region" description="Basic and acidic residues" evidence="8">
    <location>
        <begin position="168"/>
        <end position="233"/>
    </location>
</feature>
<dbReference type="GO" id="GO:0016787">
    <property type="term" value="F:hydrolase activity"/>
    <property type="evidence" value="ECO:0007669"/>
    <property type="project" value="UniProtKB-KW"/>
</dbReference>
<comment type="catalytic activity">
    <reaction evidence="6">
        <text>ATP + H2O = ADP + phosphate + H(+)</text>
        <dbReference type="Rhea" id="RHEA:13065"/>
        <dbReference type="ChEBI" id="CHEBI:15377"/>
        <dbReference type="ChEBI" id="CHEBI:15378"/>
        <dbReference type="ChEBI" id="CHEBI:30616"/>
        <dbReference type="ChEBI" id="CHEBI:43474"/>
        <dbReference type="ChEBI" id="CHEBI:456216"/>
        <dbReference type="EC" id="3.6.4.13"/>
    </reaction>
</comment>
<dbReference type="AlphaFoldDB" id="A0A813WTQ4"/>
<feature type="compositionally biased region" description="Basic and acidic residues" evidence="8">
    <location>
        <begin position="276"/>
        <end position="356"/>
    </location>
</feature>
<dbReference type="InterPro" id="IPR027417">
    <property type="entry name" value="P-loop_NTPase"/>
</dbReference>
<evidence type="ECO:0000313" key="13">
    <source>
        <dbReference type="Proteomes" id="UP000663879"/>
    </source>
</evidence>
<evidence type="ECO:0000256" key="3">
    <source>
        <dbReference type="ARBA" id="ARBA00022801"/>
    </source>
</evidence>
<evidence type="ECO:0000256" key="4">
    <source>
        <dbReference type="ARBA" id="ARBA00022806"/>
    </source>
</evidence>
<dbReference type="GO" id="GO:0003676">
    <property type="term" value="F:nucleic acid binding"/>
    <property type="evidence" value="ECO:0007669"/>
    <property type="project" value="InterPro"/>
</dbReference>
<feature type="compositionally biased region" description="Gly residues" evidence="8">
    <location>
        <begin position="60"/>
        <end position="70"/>
    </location>
</feature>
<keyword evidence="13" id="KW-1185">Reference proteome</keyword>
<dbReference type="GO" id="GO:0005524">
    <property type="term" value="F:ATP binding"/>
    <property type="evidence" value="ECO:0007669"/>
    <property type="project" value="UniProtKB-KW"/>
</dbReference>
<dbReference type="Gene3D" id="3.40.50.300">
    <property type="entry name" value="P-loop containing nucleotide triphosphate hydrolases"/>
    <property type="match status" value="2"/>
</dbReference>
<dbReference type="PROSITE" id="PS51195">
    <property type="entry name" value="Q_MOTIF"/>
    <property type="match status" value="1"/>
</dbReference>
<evidence type="ECO:0000256" key="7">
    <source>
        <dbReference type="PROSITE-ProRule" id="PRU00552"/>
    </source>
</evidence>
<dbReference type="EC" id="3.6.4.13" evidence="1"/>
<evidence type="ECO:0000256" key="2">
    <source>
        <dbReference type="ARBA" id="ARBA00022741"/>
    </source>
</evidence>
<dbReference type="PROSITE" id="PS00039">
    <property type="entry name" value="DEAD_ATP_HELICASE"/>
    <property type="match status" value="1"/>
</dbReference>
<evidence type="ECO:0000259" key="9">
    <source>
        <dbReference type="PROSITE" id="PS51192"/>
    </source>
</evidence>
<dbReference type="GO" id="GO:0003724">
    <property type="term" value="F:RNA helicase activity"/>
    <property type="evidence" value="ECO:0007669"/>
    <property type="project" value="UniProtKB-EC"/>
</dbReference>
<gene>
    <name evidence="12" type="ORF">OXX778_LOCUS9250</name>
</gene>
<dbReference type="PANTHER" id="PTHR47958">
    <property type="entry name" value="ATP-DEPENDENT RNA HELICASE DBP3"/>
    <property type="match status" value="1"/>
</dbReference>
<keyword evidence="2" id="KW-0547">Nucleotide-binding</keyword>
<evidence type="ECO:0000256" key="1">
    <source>
        <dbReference type="ARBA" id="ARBA00012552"/>
    </source>
</evidence>
<evidence type="ECO:0000259" key="11">
    <source>
        <dbReference type="PROSITE" id="PS51195"/>
    </source>
</evidence>
<feature type="region of interest" description="Disordered" evidence="8">
    <location>
        <begin position="813"/>
        <end position="838"/>
    </location>
</feature>
<evidence type="ECO:0000313" key="12">
    <source>
        <dbReference type="EMBL" id="CAF0857078.1"/>
    </source>
</evidence>
<evidence type="ECO:0000259" key="10">
    <source>
        <dbReference type="PROSITE" id="PS51194"/>
    </source>
</evidence>
<dbReference type="Pfam" id="PF00271">
    <property type="entry name" value="Helicase_C"/>
    <property type="match status" value="1"/>
</dbReference>
<sequence length="838" mass="93852">MDENWDDDFSTPSVTATETKPTDENNNESEPKKMGFGRSRPAENLDNSSEKKPFGRGRPGEGGNRSGFGFGNKSNDNNEDENKKGFGNRDNNNENGEKRGFGSFRRNDDSGEGGERKSFGGFRRNDGENGERKPFNRRNNENSEDGEKKPFGGGFNRRNNNNEGDNEGGEKRGFRKFGNDDNGERRSFNRRDNNDSEGGEKRGFRKFGNDENGERRTFNRRDNNDSEGGEKKPFGGGFNRRNNEDNEGGEKRGFNRRDNNDGEGGKGFGRGFNRQNDSEGGERKGFNRNRDNDESGEKRSFNRNNENGERKFNRDKSSGDGEGRSFRRDGENSERRGPKKEGEGESEAPKRERYIPEDTEETEASLFSTIAVGVNFKKQVEIKTTLSGNRNEEIKPLTSFSDAKFSELLMGNITKSKYEIPTAVQKNAIPIILARRDLMACAQTGSGKTAAFVLPIMKNILEDGIESSQLSSMQEPQALILSPTRELALQIFHECKKFSHDSIIKTGILYGGVDTGYQLRKLDQGCNILVATPGRLLDVLEKKKISLEKVKYFVLDEADRMLDMGFEKAVREILEKGQVHKKGDRCTFMFSATFPNEIQQLAQDFLHDYLFLAVGEVGGANTDVEQTIFKVTKFEKRNKCIEMIDEIGNEKTMIFVEHKKNADVLGFFLIQKGYPATTIHGDRLQSQREAALNEFKNGKANIIVCTAVAARGLDIEKVNHVINYDLPSSIDEYVHRIGRTGRCGNLGKAISFFDPETENDRKLARPLVRIFTQAQQQVPEWLNSFAEDSVGTAFTGNSCSTDLRSKFKSLSVEAKSAPTPAANTATTTSGNGEEESWD</sequence>
<keyword evidence="5" id="KW-0067">ATP-binding</keyword>
<dbReference type="FunFam" id="3.40.50.300:FF:000008">
    <property type="entry name" value="ATP-dependent RNA helicase RhlB"/>
    <property type="match status" value="1"/>
</dbReference>
<accession>A0A813WTQ4</accession>
<comment type="caution">
    <text evidence="12">The sequence shown here is derived from an EMBL/GenBank/DDBJ whole genome shotgun (WGS) entry which is preliminary data.</text>
</comment>
<feature type="short sequence motif" description="Q motif" evidence="7">
    <location>
        <begin position="398"/>
        <end position="426"/>
    </location>
</feature>
<dbReference type="FunFam" id="3.40.50.300:FF:000397">
    <property type="entry name" value="Probable ATP-dependent RNA helicase DDX4"/>
    <property type="match status" value="1"/>
</dbReference>
<dbReference type="SUPFAM" id="SSF52540">
    <property type="entry name" value="P-loop containing nucleoside triphosphate hydrolases"/>
    <property type="match status" value="1"/>
</dbReference>
<name>A0A813WTQ4_9BILA</name>
<feature type="compositionally biased region" description="Polar residues" evidence="8">
    <location>
        <begin position="10"/>
        <end position="19"/>
    </location>
</feature>
<dbReference type="InterPro" id="IPR014001">
    <property type="entry name" value="Helicase_ATP-bd"/>
</dbReference>
<dbReference type="InterPro" id="IPR001650">
    <property type="entry name" value="Helicase_C-like"/>
</dbReference>